<dbReference type="Pfam" id="PF09792">
    <property type="entry name" value="But2"/>
    <property type="match status" value="1"/>
</dbReference>
<reference evidence="3 4" key="1">
    <citation type="submission" date="2018-10" db="EMBL/GenBank/DDBJ databases">
        <title>Fifty Aureobasidium pullulans genomes reveal a recombining polyextremotolerant generalist.</title>
        <authorList>
            <person name="Gostincar C."/>
            <person name="Turk M."/>
            <person name="Zajc J."/>
            <person name="Gunde-Cimerman N."/>
        </authorList>
    </citation>
    <scope>NUCLEOTIDE SEQUENCE [LARGE SCALE GENOMIC DNA]</scope>
    <source>
        <strain evidence="3 4">EXF-3844</strain>
    </source>
</reference>
<organism evidence="3 4">
    <name type="scientific">Aureobasidium pullulans</name>
    <name type="common">Black yeast</name>
    <name type="synonym">Pullularia pullulans</name>
    <dbReference type="NCBI Taxonomy" id="5580"/>
    <lineage>
        <taxon>Eukaryota</taxon>
        <taxon>Fungi</taxon>
        <taxon>Dikarya</taxon>
        <taxon>Ascomycota</taxon>
        <taxon>Pezizomycotina</taxon>
        <taxon>Dothideomycetes</taxon>
        <taxon>Dothideomycetidae</taxon>
        <taxon>Dothideales</taxon>
        <taxon>Saccotheciaceae</taxon>
        <taxon>Aureobasidium</taxon>
    </lineage>
</organism>
<dbReference type="AlphaFoldDB" id="A0A4S9V9L5"/>
<evidence type="ECO:0000256" key="1">
    <source>
        <dbReference type="SAM" id="MobiDB-lite"/>
    </source>
</evidence>
<evidence type="ECO:0000313" key="3">
    <source>
        <dbReference type="EMBL" id="THZ48353.1"/>
    </source>
</evidence>
<accession>A0A4S9V9L5</accession>
<name>A0A4S9V9L5_AURPU</name>
<dbReference type="EMBL" id="QZBN01000271">
    <property type="protein sequence ID" value="THZ48353.1"/>
    <property type="molecule type" value="Genomic_DNA"/>
</dbReference>
<feature type="region of interest" description="Disordered" evidence="1">
    <location>
        <begin position="461"/>
        <end position="494"/>
    </location>
</feature>
<protein>
    <recommendedName>
        <fullName evidence="2">Ubiquitin 3 binding protein But2 C-terminal domain-containing protein</fullName>
    </recommendedName>
</protein>
<gene>
    <name evidence="3" type="ORF">D6C90_03770</name>
</gene>
<feature type="region of interest" description="Disordered" evidence="1">
    <location>
        <begin position="314"/>
        <end position="359"/>
    </location>
</feature>
<dbReference type="InterPro" id="IPR018620">
    <property type="entry name" value="Ubiquitin3-bd_protein_But2_C"/>
</dbReference>
<evidence type="ECO:0000259" key="2">
    <source>
        <dbReference type="Pfam" id="PF09792"/>
    </source>
</evidence>
<feature type="compositionally biased region" description="Low complexity" evidence="1">
    <location>
        <begin position="314"/>
        <end position="354"/>
    </location>
</feature>
<dbReference type="Proteomes" id="UP000310121">
    <property type="component" value="Unassembled WGS sequence"/>
</dbReference>
<comment type="caution">
    <text evidence="3">The sequence shown here is derived from an EMBL/GenBank/DDBJ whole genome shotgun (WGS) entry which is preliminary data.</text>
</comment>
<feature type="domain" description="Ubiquitin 3 binding protein But2 C-terminal" evidence="2">
    <location>
        <begin position="519"/>
        <end position="624"/>
    </location>
</feature>
<evidence type="ECO:0000313" key="4">
    <source>
        <dbReference type="Proteomes" id="UP000310121"/>
    </source>
</evidence>
<proteinExistence type="predicted"/>
<sequence length="635" mass="63587">MVEHLAASPFTVNHYFIHSLKMNSIKAASVLSFFGTLAAAWPMNTTSTAVPSQTFGCNPAHSYPGGASCISTAGSLTLVTPSASASSSAEWGCNPAHSYPNGAKCISTAGSLSLVTPSASSSVSTSYFCNPAHSYPNNAVCTEVKGSLTLVTPTAWTTSTTVYTTDYVTVCPTPTVVTINSKTITVTSATTLTVPCPTTAIVTKPVLVGPTASAPAPSASATGNCADKYNTCRTTRVNGLSANQAQCASENAACQGACYAAYNTCRTTRVNGLSANQAQCASEYAGCLGENPIASSGGLISSFIPYSATASSSAAPSSPAASKPASSAPANQPPASSAPASSAPVAAPSQPAASNGACAPPQTVTVTQYVTVSKGETPKAPSSAPATTQKPSSAASASACATQLFDGCNPARSSCPNGPGTFITVTPSTYPTSYVVNGQTVSFTAAPTSCLPSSSAAMSSKASSSAPASSKPASSAPASSKASGSAPAPSATPSGKCPLDLKAGAYEYPHALRVNGVNGYNITVNRDTKTDVVFDIPQADAGKTCSTYFSLPNTADLVTAAYSLSLVDGAKINVSKDGKVVNSFTPESGKAYLIESGKCAAGQALTYTFSTGDSLNLNLFNDFNACALGAFVTVA</sequence>